<sequence>MRALAWILAFAIAAAGVGAAALFVYSLAAERPRDLRTAHLDYLGPSDDQVRHLDPNAGLVDRQLAPMQPNELLPLDADLGAGDPEGGELPAPAENWLISGMYEDGQAAENLARALIAKGAPSTFVAIVRRTSAQGRVDWRIEIGPTTREQASYLQLLLQEQGLNFDMIPNSDRSEHE</sequence>
<evidence type="ECO:0000313" key="2">
    <source>
        <dbReference type="Proteomes" id="UP000044098"/>
    </source>
</evidence>
<accession>A0AAD2QE94</accession>
<name>A0AAD2QE94_ACHAE</name>
<dbReference type="EMBL" id="CYTK01000012">
    <property type="protein sequence ID" value="CUJ72065.1"/>
    <property type="molecule type" value="Genomic_DNA"/>
</dbReference>
<comment type="caution">
    <text evidence="1">The sequence shown here is derived from an EMBL/GenBank/DDBJ whole genome shotgun (WGS) entry which is preliminary data.</text>
</comment>
<dbReference type="RefSeq" id="WP_054458123.1">
    <property type="nucleotide sequence ID" value="NZ_CYTK01000012.1"/>
</dbReference>
<gene>
    <name evidence="1" type="ORF">ERS370000_05514</name>
</gene>
<dbReference type="AlphaFoldDB" id="A0AAD2QE94"/>
<proteinExistence type="predicted"/>
<reference evidence="1 2" key="1">
    <citation type="submission" date="2015-09" db="EMBL/GenBank/DDBJ databases">
        <authorList>
            <consortium name="Pathogen Informatics"/>
        </authorList>
    </citation>
    <scope>NUCLEOTIDE SEQUENCE [LARGE SCALE GENOMIC DNA]</scope>
    <source>
        <strain evidence="1 2">2789STDY5608625</strain>
    </source>
</reference>
<evidence type="ECO:0000313" key="1">
    <source>
        <dbReference type="EMBL" id="CUJ72065.1"/>
    </source>
</evidence>
<dbReference type="Proteomes" id="UP000044098">
    <property type="component" value="Unassembled WGS sequence"/>
</dbReference>
<organism evidence="1 2">
    <name type="scientific">Achromobacter aegrifaciens</name>
    <dbReference type="NCBI Taxonomy" id="1287736"/>
    <lineage>
        <taxon>Bacteria</taxon>
        <taxon>Pseudomonadati</taxon>
        <taxon>Pseudomonadota</taxon>
        <taxon>Betaproteobacteria</taxon>
        <taxon>Burkholderiales</taxon>
        <taxon>Alcaligenaceae</taxon>
        <taxon>Achromobacter</taxon>
    </lineage>
</organism>
<evidence type="ECO:0008006" key="3">
    <source>
        <dbReference type="Google" id="ProtNLM"/>
    </source>
</evidence>
<protein>
    <recommendedName>
        <fullName evidence="3">SPOR domain-containing protein</fullName>
    </recommendedName>
</protein>